<dbReference type="InterPro" id="IPR024317">
    <property type="entry name" value="Dynein_heavy_chain_D4_dom"/>
</dbReference>
<evidence type="ECO:0000259" key="15">
    <source>
        <dbReference type="SMART" id="SM00382"/>
    </source>
</evidence>
<dbReference type="GeneTree" id="ENSGT00940000165101"/>
<dbReference type="GO" id="GO:0051959">
    <property type="term" value="F:dynein light intermediate chain binding"/>
    <property type="evidence" value="ECO:0000318"/>
    <property type="project" value="GO_Central"/>
</dbReference>
<dbReference type="InterPro" id="IPR042219">
    <property type="entry name" value="AAA_lid_11_sf"/>
</dbReference>
<evidence type="ECO:0000313" key="16">
    <source>
        <dbReference type="Ensembl" id="ENSMODP00000007201.4"/>
    </source>
</evidence>
<dbReference type="Gene3D" id="1.20.140.100">
    <property type="entry name" value="Dynein heavy chain, N-terminal domain 2"/>
    <property type="match status" value="1"/>
</dbReference>
<dbReference type="InterPro" id="IPR013602">
    <property type="entry name" value="Dynein_heavy_linker"/>
</dbReference>
<keyword evidence="11" id="KW-0505">Motor protein</keyword>
<dbReference type="Gene3D" id="1.10.287.2620">
    <property type="match status" value="1"/>
</dbReference>
<dbReference type="FunFam" id="1.10.287.2620:FF:000001">
    <property type="entry name" value="Cytoplasmic dynein heavy chain 1"/>
    <property type="match status" value="1"/>
</dbReference>
<feature type="domain" description="AAA+ ATPase" evidence="15">
    <location>
        <begin position="1082"/>
        <end position="1221"/>
    </location>
</feature>
<keyword evidence="3" id="KW-0963">Cytoplasm</keyword>
<dbReference type="eggNOG" id="KOG3595">
    <property type="taxonomic scope" value="Eukaryota"/>
</dbReference>
<dbReference type="Pfam" id="PF17852">
    <property type="entry name" value="Dynein_AAA_lid"/>
    <property type="match status" value="1"/>
</dbReference>
<dbReference type="Gene3D" id="6.10.140.1060">
    <property type="match status" value="1"/>
</dbReference>
<evidence type="ECO:0000256" key="4">
    <source>
        <dbReference type="ARBA" id="ARBA00022701"/>
    </source>
</evidence>
<dbReference type="InterPro" id="IPR041466">
    <property type="entry name" value="Dynein_AAA5_ext"/>
</dbReference>
<reference evidence="16" key="3">
    <citation type="submission" date="2025-09" db="UniProtKB">
        <authorList>
            <consortium name="Ensembl"/>
        </authorList>
    </citation>
    <scope>IDENTIFICATION</scope>
</reference>
<dbReference type="Gene3D" id="1.10.472.130">
    <property type="match status" value="1"/>
</dbReference>
<accession>F6U200</accession>
<keyword evidence="10" id="KW-0969">Cilium</keyword>
<comment type="subcellular location">
    <subcellularLocation>
        <location evidence="1">Cytoplasm</location>
        <location evidence="1">Cytoskeleton</location>
        <location evidence="1">Cilium axoneme</location>
    </subcellularLocation>
</comment>
<name>F6U200_MONDO</name>
<dbReference type="Pfam" id="PF12775">
    <property type="entry name" value="AAA_7"/>
    <property type="match status" value="2"/>
</dbReference>
<dbReference type="InterPro" id="IPR042222">
    <property type="entry name" value="Dynein_2_N"/>
</dbReference>
<dbReference type="Pfam" id="PF18199">
    <property type="entry name" value="Dynein_C"/>
    <property type="match status" value="1"/>
</dbReference>
<dbReference type="Pfam" id="PF12781">
    <property type="entry name" value="AAA_9"/>
    <property type="match status" value="1"/>
</dbReference>
<keyword evidence="17" id="KW-1185">Reference proteome</keyword>
<keyword evidence="9 14" id="KW-0175">Coiled coil</keyword>
<evidence type="ECO:0000256" key="5">
    <source>
        <dbReference type="ARBA" id="ARBA00022737"/>
    </source>
</evidence>
<dbReference type="Gene3D" id="1.10.8.1220">
    <property type="match status" value="1"/>
</dbReference>
<reference evidence="16 17" key="1">
    <citation type="journal article" date="2007" name="Nature">
        <title>Genome of the marsupial Monodelphis domestica reveals innovation in non-coding sequences.</title>
        <authorList>
            <person name="Mikkelsen T.S."/>
            <person name="Wakefield M.J."/>
            <person name="Aken B."/>
            <person name="Amemiya C.T."/>
            <person name="Chang J.L."/>
            <person name="Duke S."/>
            <person name="Garber M."/>
            <person name="Gentles A.J."/>
            <person name="Goodstadt L."/>
            <person name="Heger A."/>
            <person name="Jurka J."/>
            <person name="Kamal M."/>
            <person name="Mauceli E."/>
            <person name="Searle S.M."/>
            <person name="Sharpe T."/>
            <person name="Baker M.L."/>
            <person name="Batzer M.A."/>
            <person name="Benos P.V."/>
            <person name="Belov K."/>
            <person name="Clamp M."/>
            <person name="Cook A."/>
            <person name="Cuff J."/>
            <person name="Das R."/>
            <person name="Davidow L."/>
            <person name="Deakin J.E."/>
            <person name="Fazzari M.J."/>
            <person name="Glass J.L."/>
            <person name="Grabherr M."/>
            <person name="Greally J.M."/>
            <person name="Gu W."/>
            <person name="Hore T.A."/>
            <person name="Huttley G.A."/>
            <person name="Kleber M."/>
            <person name="Jirtle R.L."/>
            <person name="Koina E."/>
            <person name="Lee J.T."/>
            <person name="Mahony S."/>
            <person name="Marra M.A."/>
            <person name="Miller R.D."/>
            <person name="Nicholls R.D."/>
            <person name="Oda M."/>
            <person name="Papenfuss A.T."/>
            <person name="Parra Z.E."/>
            <person name="Pollock D.D."/>
            <person name="Ray D.A."/>
            <person name="Schein J.E."/>
            <person name="Speed T.P."/>
            <person name="Thompson K."/>
            <person name="VandeBerg J.L."/>
            <person name="Wade C.M."/>
            <person name="Walker J.A."/>
            <person name="Waters P.D."/>
            <person name="Webber C."/>
            <person name="Weidman J.R."/>
            <person name="Xie X."/>
            <person name="Zody M.C."/>
            <person name="Baldwin J."/>
            <person name="Abdouelleil A."/>
            <person name="Abdulkadir J."/>
            <person name="Abebe A."/>
            <person name="Abera B."/>
            <person name="Abreu J."/>
            <person name="Acer S.C."/>
            <person name="Aftuck L."/>
            <person name="Alexander A."/>
            <person name="An P."/>
            <person name="Anderson E."/>
            <person name="Anderson S."/>
            <person name="Arachi H."/>
            <person name="Azer M."/>
            <person name="Bachantsang P."/>
            <person name="Barry A."/>
            <person name="Bayul T."/>
            <person name="Berlin A."/>
            <person name="Bessette D."/>
            <person name="Bloom T."/>
            <person name="Bloom T."/>
            <person name="Boguslavskiy L."/>
            <person name="Bonnet C."/>
            <person name="Boukhgalter B."/>
            <person name="Bourzgui I."/>
            <person name="Brown A."/>
            <person name="Cahill P."/>
            <person name="Channer S."/>
            <person name="Cheshatsang Y."/>
            <person name="Chuda L."/>
            <person name="Citroen M."/>
            <person name="Collymore A."/>
            <person name="Cooke P."/>
            <person name="Costello M."/>
            <person name="D'Aco K."/>
            <person name="Daza R."/>
            <person name="De Haan G."/>
            <person name="DeGray S."/>
            <person name="DeMaso C."/>
            <person name="Dhargay N."/>
            <person name="Dooley K."/>
            <person name="Dooley E."/>
            <person name="Doricent M."/>
            <person name="Dorje P."/>
            <person name="Dorjee K."/>
            <person name="Dupes A."/>
            <person name="Elong R."/>
            <person name="Falk J."/>
            <person name="Farina A."/>
            <person name="Faro S."/>
            <person name="Ferguson D."/>
            <person name="Fisher S."/>
            <person name="Foley C.D."/>
            <person name="Franke A."/>
            <person name="Friedrich D."/>
            <person name="Gadbois L."/>
            <person name="Gearin G."/>
            <person name="Gearin C.R."/>
            <person name="Giannoukos G."/>
            <person name="Goode T."/>
            <person name="Graham J."/>
            <person name="Grandbois E."/>
            <person name="Grewal S."/>
            <person name="Gyaltsen K."/>
            <person name="Hafez N."/>
            <person name="Hagos B."/>
            <person name="Hall J."/>
            <person name="Henson C."/>
            <person name="Hollinger A."/>
            <person name="Honan T."/>
            <person name="Huard M.D."/>
            <person name="Hughes L."/>
            <person name="Hurhula B."/>
            <person name="Husby M.E."/>
            <person name="Kamat A."/>
            <person name="Kanga B."/>
            <person name="Kashin S."/>
            <person name="Khazanovich D."/>
            <person name="Kisner P."/>
            <person name="Lance K."/>
            <person name="Lara M."/>
            <person name="Lee W."/>
            <person name="Lennon N."/>
            <person name="Letendre F."/>
            <person name="LeVine R."/>
            <person name="Lipovsky A."/>
            <person name="Liu X."/>
            <person name="Liu J."/>
            <person name="Liu S."/>
            <person name="Lokyitsang T."/>
            <person name="Lokyitsang Y."/>
            <person name="Lubonja R."/>
            <person name="Lui A."/>
            <person name="MacDonald P."/>
            <person name="Magnisalis V."/>
            <person name="Maru K."/>
            <person name="Matthews C."/>
            <person name="McCusker W."/>
            <person name="McDonough S."/>
            <person name="Mehta T."/>
            <person name="Meldrim J."/>
            <person name="Meneus L."/>
            <person name="Mihai O."/>
            <person name="Mihalev A."/>
            <person name="Mihova T."/>
            <person name="Mittelman R."/>
            <person name="Mlenga V."/>
            <person name="Montmayeur A."/>
            <person name="Mulrain L."/>
            <person name="Navidi A."/>
            <person name="Naylor J."/>
            <person name="Negash T."/>
            <person name="Nguyen T."/>
            <person name="Nguyen N."/>
            <person name="Nicol R."/>
            <person name="Norbu C."/>
            <person name="Norbu N."/>
            <person name="Novod N."/>
            <person name="O'Neill B."/>
            <person name="Osman S."/>
            <person name="Markiewicz E."/>
            <person name="Oyono O.L."/>
            <person name="Patti C."/>
            <person name="Phunkhang P."/>
            <person name="Pierre F."/>
            <person name="Priest M."/>
            <person name="Raghuraman S."/>
            <person name="Rege F."/>
            <person name="Reyes R."/>
            <person name="Rise C."/>
            <person name="Rogov P."/>
            <person name="Ross K."/>
            <person name="Ryan E."/>
            <person name="Settipalli S."/>
            <person name="Shea T."/>
            <person name="Sherpa N."/>
            <person name="Shi L."/>
            <person name="Shih D."/>
            <person name="Sparrow T."/>
            <person name="Spaulding J."/>
            <person name="Stalker J."/>
            <person name="Stange-Thomann N."/>
            <person name="Stavropoulos S."/>
            <person name="Stone C."/>
            <person name="Strader C."/>
            <person name="Tesfaye S."/>
            <person name="Thomson T."/>
            <person name="Thoulutsang Y."/>
            <person name="Thoulutsang D."/>
            <person name="Topham K."/>
            <person name="Topping I."/>
            <person name="Tsamla T."/>
            <person name="Vassiliev H."/>
            <person name="Vo A."/>
            <person name="Wangchuk T."/>
            <person name="Wangdi T."/>
            <person name="Weiand M."/>
            <person name="Wilkinson J."/>
            <person name="Wilson A."/>
            <person name="Yadav S."/>
            <person name="Young G."/>
            <person name="Yu Q."/>
            <person name="Zembek L."/>
            <person name="Zhong D."/>
            <person name="Zimmer A."/>
            <person name="Zwirko Z."/>
            <person name="Jaffe D.B."/>
            <person name="Alvarez P."/>
            <person name="Brockman W."/>
            <person name="Butler J."/>
            <person name="Chin C."/>
            <person name="Gnerre S."/>
            <person name="MacCallum I."/>
            <person name="Graves J.A."/>
            <person name="Ponting C.P."/>
            <person name="Breen M."/>
            <person name="Samollow P.B."/>
            <person name="Lander E.S."/>
            <person name="Lindblad-Toh K."/>
        </authorList>
    </citation>
    <scope>NUCLEOTIDE SEQUENCE [LARGE SCALE GENOMIC DNA]</scope>
</reference>
<dbReference type="Bgee" id="ENSMODG00000005822">
    <property type="expression patterns" value="Expressed in spermatocyte and 3 other cell types or tissues"/>
</dbReference>
<dbReference type="Gene3D" id="1.20.920.30">
    <property type="match status" value="1"/>
</dbReference>
<dbReference type="InterPro" id="IPR042228">
    <property type="entry name" value="Dynein_linker_3"/>
</dbReference>
<dbReference type="Gene3D" id="1.20.1270.280">
    <property type="match status" value="1"/>
</dbReference>
<dbReference type="FunFam" id="1.20.140.100:FF:000001">
    <property type="entry name" value="dynein heavy chain 17, axonemal"/>
    <property type="match status" value="1"/>
</dbReference>
<dbReference type="Proteomes" id="UP000002280">
    <property type="component" value="Chromosome 2"/>
</dbReference>
<dbReference type="GO" id="GO:0008569">
    <property type="term" value="F:minus-end-directed microtubule motor activity"/>
    <property type="evidence" value="ECO:0000318"/>
    <property type="project" value="GO_Central"/>
</dbReference>
<dbReference type="Gene3D" id="1.20.920.20">
    <property type="match status" value="1"/>
</dbReference>
<dbReference type="HOGENOM" id="CLU_000038_3_1_1"/>
<dbReference type="InParanoid" id="F6U200"/>
<evidence type="ECO:0000313" key="17">
    <source>
        <dbReference type="Proteomes" id="UP000002280"/>
    </source>
</evidence>
<dbReference type="Gene3D" id="3.20.180.20">
    <property type="entry name" value="Dynein heavy chain, N-terminal domain 2"/>
    <property type="match status" value="1"/>
</dbReference>
<dbReference type="FunFam" id="1.20.58.1120:FF:000007">
    <property type="entry name" value="Dynein heavy chain 4"/>
    <property type="match status" value="1"/>
</dbReference>
<dbReference type="FunFam" id="3.40.50.300:FF:000320">
    <property type="entry name" value="Dynein, axonemal, heavy chain 5"/>
    <property type="match status" value="1"/>
</dbReference>
<dbReference type="GO" id="GO:0030286">
    <property type="term" value="C:dynein complex"/>
    <property type="evidence" value="ECO:0000318"/>
    <property type="project" value="GO_Central"/>
</dbReference>
<reference evidence="16" key="2">
    <citation type="submission" date="2025-08" db="UniProtKB">
        <authorList>
            <consortium name="Ensembl"/>
        </authorList>
    </citation>
    <scope>IDENTIFICATION</scope>
</reference>
<organism evidence="16 17">
    <name type="scientific">Monodelphis domestica</name>
    <name type="common">Gray short-tailed opossum</name>
    <dbReference type="NCBI Taxonomy" id="13616"/>
    <lineage>
        <taxon>Eukaryota</taxon>
        <taxon>Metazoa</taxon>
        <taxon>Chordata</taxon>
        <taxon>Craniata</taxon>
        <taxon>Vertebrata</taxon>
        <taxon>Euteleostomi</taxon>
        <taxon>Mammalia</taxon>
        <taxon>Metatheria</taxon>
        <taxon>Didelphimorphia</taxon>
        <taxon>Didelphidae</taxon>
        <taxon>Monodelphis</taxon>
    </lineage>
</organism>
<dbReference type="FunFam" id="3.40.50.300:FF:001810">
    <property type="entry name" value="Cytoplasmic dynein 2 heavy chain 1"/>
    <property type="match status" value="1"/>
</dbReference>
<evidence type="ECO:0000256" key="6">
    <source>
        <dbReference type="ARBA" id="ARBA00022741"/>
    </source>
</evidence>
<dbReference type="Pfam" id="PF03028">
    <property type="entry name" value="Dynein_heavy"/>
    <property type="match status" value="1"/>
</dbReference>
<dbReference type="InterPro" id="IPR004273">
    <property type="entry name" value="Dynein_heavy_D6_P-loop"/>
</dbReference>
<evidence type="ECO:0000256" key="7">
    <source>
        <dbReference type="ARBA" id="ARBA00022840"/>
    </source>
</evidence>
<dbReference type="FunFam" id="3.40.50.300:FF:000049">
    <property type="entry name" value="Dynein, axonemal, heavy chain 5"/>
    <property type="match status" value="1"/>
</dbReference>
<keyword evidence="4" id="KW-0493">Microtubule</keyword>
<dbReference type="PROSITE" id="PS00675">
    <property type="entry name" value="SIGMA54_INTERACT_1"/>
    <property type="match status" value="1"/>
</dbReference>
<evidence type="ECO:0000256" key="13">
    <source>
        <dbReference type="ARBA" id="ARBA00023273"/>
    </source>
</evidence>
<dbReference type="Gene3D" id="1.10.8.720">
    <property type="entry name" value="Region D6 of dynein motor"/>
    <property type="match status" value="1"/>
</dbReference>
<evidence type="ECO:0000256" key="9">
    <source>
        <dbReference type="ARBA" id="ARBA00023054"/>
    </source>
</evidence>
<evidence type="ECO:0000256" key="11">
    <source>
        <dbReference type="ARBA" id="ARBA00023175"/>
    </source>
</evidence>
<dbReference type="Gene3D" id="1.10.8.710">
    <property type="match status" value="1"/>
</dbReference>
<evidence type="ECO:0000256" key="10">
    <source>
        <dbReference type="ARBA" id="ARBA00023069"/>
    </source>
</evidence>
<feature type="domain" description="AAA+ ATPase" evidence="15">
    <location>
        <begin position="1370"/>
        <end position="1543"/>
    </location>
</feature>
<dbReference type="InterPro" id="IPR027417">
    <property type="entry name" value="P-loop_NTPase"/>
</dbReference>
<keyword evidence="13" id="KW-0966">Cell projection</keyword>
<dbReference type="GO" id="GO:0005930">
    <property type="term" value="C:axoneme"/>
    <property type="evidence" value="ECO:0007669"/>
    <property type="project" value="UniProtKB-SubCell"/>
</dbReference>
<dbReference type="InterPro" id="IPR025662">
    <property type="entry name" value="Sigma_54_int_dom_ATP-bd_1"/>
</dbReference>
<comment type="similarity">
    <text evidence="2">Belongs to the dynein heavy chain family.</text>
</comment>
<feature type="domain" description="AAA+ ATPase" evidence="15">
    <location>
        <begin position="2156"/>
        <end position="2315"/>
    </location>
</feature>
<evidence type="ECO:0000256" key="14">
    <source>
        <dbReference type="SAM" id="Coils"/>
    </source>
</evidence>
<dbReference type="InterPro" id="IPR003593">
    <property type="entry name" value="AAA+_ATPase"/>
</dbReference>
<dbReference type="FunFam" id="1.10.8.720:FF:000001">
    <property type="entry name" value="dynein heavy chain 7, axonemal"/>
    <property type="match status" value="1"/>
</dbReference>
<dbReference type="ExpressionAtlas" id="F6U200">
    <property type="expression patterns" value="baseline"/>
</dbReference>
<dbReference type="SMART" id="SM00382">
    <property type="entry name" value="AAA"/>
    <property type="match status" value="4"/>
</dbReference>
<dbReference type="OMA" id="PHLMKCF"/>
<dbReference type="InterPro" id="IPR026983">
    <property type="entry name" value="DHC"/>
</dbReference>
<dbReference type="GO" id="GO:0060294">
    <property type="term" value="P:cilium movement involved in cell motility"/>
    <property type="evidence" value="ECO:0000318"/>
    <property type="project" value="GO_Central"/>
</dbReference>
<keyword evidence="12" id="KW-0206">Cytoskeleton</keyword>
<dbReference type="FunFam" id="1.10.8.710:FF:000001">
    <property type="entry name" value="Dynein axonemal heavy chain 2"/>
    <property type="match status" value="1"/>
</dbReference>
<dbReference type="InterPro" id="IPR035706">
    <property type="entry name" value="AAA_9"/>
</dbReference>
<feature type="domain" description="AAA+ ATPase" evidence="15">
    <location>
        <begin position="1812"/>
        <end position="2006"/>
    </location>
</feature>
<dbReference type="InterPro" id="IPR035699">
    <property type="entry name" value="AAA_6"/>
</dbReference>
<dbReference type="GO" id="GO:0005524">
    <property type="term" value="F:ATP binding"/>
    <property type="evidence" value="ECO:0007669"/>
    <property type="project" value="UniProtKB-KW"/>
</dbReference>
<protein>
    <recommendedName>
        <fullName evidence="15">AAA+ ATPase domain-containing protein</fullName>
    </recommendedName>
</protein>
<dbReference type="STRING" id="13616.ENSMODP00000007201"/>
<evidence type="ECO:0000256" key="3">
    <source>
        <dbReference type="ARBA" id="ARBA00022490"/>
    </source>
</evidence>
<dbReference type="InterPro" id="IPR041228">
    <property type="entry name" value="Dynein_C"/>
</dbReference>
<feature type="coiled-coil region" evidence="14">
    <location>
        <begin position="2674"/>
        <end position="2708"/>
    </location>
</feature>
<dbReference type="InterPro" id="IPR041658">
    <property type="entry name" value="AAA_lid_11"/>
</dbReference>
<keyword evidence="8" id="KW-0243">Dynein</keyword>
<evidence type="ECO:0000256" key="1">
    <source>
        <dbReference type="ARBA" id="ARBA00004430"/>
    </source>
</evidence>
<keyword evidence="5" id="KW-0677">Repeat</keyword>
<dbReference type="Pfam" id="PF12780">
    <property type="entry name" value="AAA_8"/>
    <property type="match status" value="1"/>
</dbReference>
<dbReference type="PANTHER" id="PTHR22878">
    <property type="entry name" value="DYNEIN HEAVY CHAIN 6, AXONEMAL-LIKE-RELATED"/>
    <property type="match status" value="1"/>
</dbReference>
<sequence length="3784" mass="436641">MERNHFITFRKFPFFSKFRIRKSFDIWKKNVKRNKRENNKLILNKHLFLADKLFQGCLLQIRNLCEDATALQKGKVFEDNPSAIVLVKVSKKYYTLKEICNPNSKNKGLKNYFLHEPLTFKIEHYKAPAHRCLIKTFSRFLKLVDSLFQEVIRILVQTAVKLFLDLLNGSNKVKYSREKKNNSLIIQDPRLFIFFFEPMTMQIPTEQELEKLKKLIRWPDSYVLFEVDPAYQRNIVSILTIIANSMARVEFYSHQFLQFCTMVEQAKSMAYRIIQLQDQLTSNDFSTILDIYTDYYKDVVYMSIEKRINIIKVESLNYQSSCLPYIENVIKMSHSLLESMIQEKNINLFTIIQTSLSKLDSELSGVEAFVEHLTFLDYISSKMPLLDREYNVITQMYSVTQYYNVKISPEQIALLNVLLQKYNKLKAAFKFHETHKDTAIIRFKSNLDEYMLHLQSEVRNLKVKVKNPVLVHPATRPATALDIIETLSEEASTLSNKAHTYSNYQDRFESSAAGKNVTMERHVAHSVISELSEIECDLTLRKILWEAQVEWGNLSLVWKNSIFGNVNVDIIQKSVARWMHMIYMLEKGLPKNSMVKSLKQSVMHFRQGIPTIVALVNPCLKPRHWTLIQMIVGQDFILDTQCTVEKLLELELFHYEERIIEISTIATNEAALEKMLYKIIELWHNTPLHFSIYETESDKILILSSLEETLSQLEESQVIIATIKASPYLGTLKNLTDDWDQKLDLFSHTLEEWMLCQRNWLYLEPIFLAHEIQRQLPVEANLFSEVTAMWKEMTTRVESKTEALKIVISVVVLELLQASSANLEKIKKSLEEYLEVKRVIFPRFYFLSNAELLDILAEGKNPEAVQPHLMKCFENIRQLFIWRKEIGPPLVTLIISSEGETILLPKKVRVRTAVEQWLVNVEKNMFDMKVKIKDNQILVSSFQSQIMFYNDCRDSFNSSEPAVQLKIVYENLLTILDRVAELVISDTLHFRKKIVLEALLTRYVYCRDILREIIHNHILKEDNFEWTRQLRYKWDEKEKTCFVVQGKAVFTYGFEYLGCTTRLVITPLTDRCRLTLTGALHLNLGGCPAGPAGTGKTETVKDLAKALGKHCVVFNCFENLDYKMMGKFFFGIVQSGAWCCFDEFNRIDVEVLSVIASQIQAIKSAKDNHSSRFVLEGKDIRINLSCAIFVTLNPGYKGRVELPDNLKSLFRPVVMMVPHYQLIAEIMLFASGFKYAKPLSVKLINLYELTNKQLSHQDHYDFGMRAIKTVLLMAGQKKQEYRTTTEELSEKDEILIILLAVKEASLPKFLPEDIPLFESILADIFPRLVVPKENHPYLEKAIDMVVNQLGLQPWPSQKKKVIEFYHQIQACIGVMLVGPTGGGKTTVRNILEKTIMLLPTVSPPMKYRGSVMFSGKRGKIETFTLNPKCITLGELYGQMDMSSMEWSDGLLSSSVRRFVQYGSKKKAKTDIESEQNAQFWDFSDVNKSIREWQWIVFDGPVDTIWIENLNTALDDNKTLCLANSERIILTDGIRMIFEVDNLSQASPATITRCAMVYMDPDELGWKPYVMSWLEKVSKLLPPHGIANLERLFEKSVEEGLLFLRSHNNEQTFYVHSISILINLCRILDSFFNFMEKSGAFGKCNMPFKKQFNREESKWFLQRYPEKLCIMLDKIFVFAFTWAFGGILKREDEHEDDVLLGSGYGVATLRKTTYDFDNLVHELFEGDPPYGIRLPMGERSVFGYFVDLQSCDFVPWSELIPPSDSLMEKNSNSGSNTSLDNILKFSDSIEFNHHFSTRDTVSFSFLMSFLIKNRYPILIAGESGVGKTAVITQMLERLQDSGGLNIRVGTILGDVLMYKEMKQLRLYMINSNLAYLEEEETEQTQVEETIIGSTIKFSANTTAAKTQEMILKKLMRKTKDIYGAPNFSRVLIFIDDLNTPVPEPYGAQPPLELIRQLLDLEGFYNTEQLTWKNVQDISLVAACGIPPGGKTDISPRLLKHFFILLMPHPPQFALYTILQLLHGLLQANKAVVVSKETVALFFVHEATRVFHDRLIDSEERNFFFKLLSSELELYFEIIWPTDKIMRDLPLYVDFLDINKIHKRRIYQNCSNQRKIADVLSEFQLSLGSSGFELSNSMVFFKEATEHVCRAARVLRQPGGHMFLIGIEGCGKETCATLASYLGDCKLYKLSSSTNYGHLEFREDLKHVSTLTGLEGKPTVLLIIDTHLIHVSRFCYEDLNSILNSGSMPELFETEELDNISLGLRTLAEESGFDDSQQALFVFFQKRIAKNLHIFMTVSPAGPNFRRNCRAYPALVTCSTVDWYERWPKEALLTVAMSHLKQKHGLDTKEELIPALAQTCVQFHLSVTEINVKFWKETKRHYYITPRSYLHFMDTFTHILKIREKKMLIKRDRFNNGLSKILEASSLIAKMHEELVILGPQIEEKTKETEILMEKLQKNSRIVQKVQILVKEDEELMAQEIQIVEAYAEKTQDELSNVIPAFEDAIVALNALDKSDISELRVYTHPPYLVLTVMNAVCVLLEKRPSWAIAKLLLADPGFLKKLTNLDKDSIPEKAFVKLKKYLNLPDFNPKKIALVSVACCSMCQWVIALNNYHEVRKMLQPKQQQVAEAQKVLQIGREKLLEKQKGLELIEGHLQALQLAYHDNVEEKEYLADRRQLTTKRLHSANNLLSALEDEKSRWEETVTSLDQRLEGIVGDILISAACIVYSGVFPTEYRQLILNEWEKICTENNISKSSQFSLIDVMGNKHETRHWHNQGLPLGQYSIENAILLKNGLQWPLLIDPHKQAYNWLHQMEGGRLQEIHISETNYVKIIENAMKTGGCILLQNLPETLDPSLKSILKKDIYHKRGQPFIKIDENEIEYNYNFRLYITTEIANPHFLPSVYNYVTMINFTVTFQGLQDQLLSTVVIQEVPHLEYQRYKLLENISADLLTLRELEEKSLSLLQKTQGCILDDDSIIENLKKSKVTSMEVKERIQAAEKTEMEFQSTRQNYLPIATRGALLYFLVADLAQLNYMYQFSLDWFREMFVTSLSFSNRTDEDDQFTLTSRRMSFAGSVGPTVVFSHQVVSSALFVKNKLCFSFRLCTSILQNDCNETQMQNSTECLREEEWNIFLYSSILINIEEKSTFIEFRKSKHLFWLSESRWKECELVSHHVKPFSLLCQSLLSNKHQWNYFMDVIGTYEHLSIPYTSQEGKKFSFSNLNPENDSEDQPPIIFPWEDLTSFQRLILIKILKSESLNESVRKFVTEKLGRNYLPTAGVNIKEVYSESNCKIPLIFIHSHGMDPTTLLMRFAQEIRGSTDHINMISLGRGQAAKAEEIIYKAKLMKGQWVFLQNCHLAASFMPRLCAIVDLFDHGSKLDNDFRLWLSSKPDTSFPLAILQKSLKITVESPQSVKANLLQSFGYHGSGEITEVIFGNDQCGPSWKKLLFSLSFFNAVVNERKKYGTLGWNIPYEFSTSDLEVTIKVLGILMKDKIFIPWEAIYYLTGEIIYGGRVTDPWDRLSLMALLQKFCNPDVLKKNFSYTSDGEYKLIPDHFNLNECTEYIESLPDSEPPEVLGMHQQASRIYQQSLAKELIESIISMQPRIAIANIITGQEDLLLELIADMLKRVPLTVEREPQDNEMKDIIPTTLLSMLASSIWKRLNQNYDPLLNSALITFLSQEIVRFNKLLALIHQSLKDLQNAVKGEAAFNQKLEDVCDCLINNKVPDLWQVSGTYTGKLLSSWITFLIQRLDFIRKWAKLAYDAIQHRYGKQVNWKILVEMQISGI</sequence>
<dbReference type="FunFam" id="3.40.50.300:FF:000063">
    <property type="entry name" value="dynein heavy chain 6, axonemal"/>
    <property type="match status" value="1"/>
</dbReference>
<dbReference type="Pfam" id="PF12777">
    <property type="entry name" value="MT"/>
    <property type="match status" value="1"/>
</dbReference>
<dbReference type="GO" id="GO:0045505">
    <property type="term" value="F:dynein intermediate chain binding"/>
    <property type="evidence" value="ECO:0000318"/>
    <property type="project" value="GO_Central"/>
</dbReference>
<evidence type="ECO:0000256" key="8">
    <source>
        <dbReference type="ARBA" id="ARBA00023017"/>
    </source>
</evidence>
<dbReference type="Pfam" id="PF12774">
    <property type="entry name" value="AAA_6"/>
    <property type="match status" value="1"/>
</dbReference>
<dbReference type="SUPFAM" id="SSF52540">
    <property type="entry name" value="P-loop containing nucleoside triphosphate hydrolases"/>
    <property type="match status" value="4"/>
</dbReference>
<proteinExistence type="inferred from homology"/>
<dbReference type="InterPro" id="IPR043157">
    <property type="entry name" value="Dynein_AAA1S"/>
</dbReference>
<keyword evidence="7" id="KW-0067">ATP-binding</keyword>
<dbReference type="PANTHER" id="PTHR22878:SF64">
    <property type="entry name" value="DYNEIN AXONEMAL HEAVY CHAIN 14"/>
    <property type="match status" value="1"/>
</dbReference>
<dbReference type="InterPro" id="IPR024743">
    <property type="entry name" value="Dynein_HC_stalk"/>
</dbReference>
<dbReference type="GO" id="GO:0097729">
    <property type="term" value="C:9+2 motile cilium"/>
    <property type="evidence" value="ECO:0000318"/>
    <property type="project" value="GO_Central"/>
</dbReference>
<evidence type="ECO:0000256" key="2">
    <source>
        <dbReference type="ARBA" id="ARBA00008887"/>
    </source>
</evidence>
<dbReference type="FunCoup" id="F6U200">
    <property type="interactions" value="1"/>
</dbReference>
<evidence type="ECO:0000256" key="12">
    <source>
        <dbReference type="ARBA" id="ARBA00023212"/>
    </source>
</evidence>
<dbReference type="Gene3D" id="3.40.50.300">
    <property type="entry name" value="P-loop containing nucleotide triphosphate hydrolases"/>
    <property type="match status" value="6"/>
</dbReference>
<dbReference type="Pfam" id="PF08393">
    <property type="entry name" value="DHC_N2"/>
    <property type="match status" value="1"/>
</dbReference>
<dbReference type="GO" id="GO:0005874">
    <property type="term" value="C:microtubule"/>
    <property type="evidence" value="ECO:0007669"/>
    <property type="project" value="UniProtKB-KW"/>
</dbReference>
<keyword evidence="6" id="KW-0547">Nucleotide-binding</keyword>
<dbReference type="FunFam" id="1.20.920.20:FF:000006">
    <property type="entry name" value="Dynein, axonemal, heavy chain 6"/>
    <property type="match status" value="1"/>
</dbReference>
<dbReference type="Pfam" id="PF18198">
    <property type="entry name" value="AAA_lid_11"/>
    <property type="match status" value="1"/>
</dbReference>
<dbReference type="Ensembl" id="ENSMODT00000007349.4">
    <property type="protein sequence ID" value="ENSMODP00000007201.4"/>
    <property type="gene ID" value="ENSMODG00000005822.4"/>
</dbReference>
<dbReference type="Gene3D" id="1.20.58.1120">
    <property type="match status" value="1"/>
</dbReference>